<dbReference type="AlphaFoldDB" id="A0A2C6C3R6"/>
<sequence>MAILDDDDVNEVKNVNEQEIKMDSYIKKIIENILEVQLKEHKEIASIAKTKIAEVTLELEKLKQLEKATTKYRDDTNIITNKMIENVENYNKVFLERINKFNLLMVEKLNEVKNTNQIFAETLNKSDIVDNLNKSRAEIFEKFSTDVATKTNNTFNLIENSLNKLKIAFYTAVSVIVIFLFFTGIILYKTNNRVASVEESLNNISSSVTGLVKGDLKFWYSEEDKKAYVSNVESIKKNKDSKKKK</sequence>
<proteinExistence type="predicted"/>
<evidence type="ECO:0000313" key="2">
    <source>
        <dbReference type="EMBL" id="PHI11064.1"/>
    </source>
</evidence>
<evidence type="ECO:0000313" key="3">
    <source>
        <dbReference type="Proteomes" id="UP000221852"/>
    </source>
</evidence>
<comment type="caution">
    <text evidence="2">The sequence shown here is derived from an EMBL/GenBank/DDBJ whole genome shotgun (WGS) entry which is preliminary data.</text>
</comment>
<keyword evidence="1" id="KW-1133">Transmembrane helix</keyword>
<feature type="transmembrane region" description="Helical" evidence="1">
    <location>
        <begin position="167"/>
        <end position="188"/>
    </location>
</feature>
<dbReference type="RefSeq" id="WP_098995335.1">
    <property type="nucleotide sequence ID" value="NZ_CP084161.1"/>
</dbReference>
<dbReference type="Proteomes" id="UP000221852">
    <property type="component" value="Unassembled WGS sequence"/>
</dbReference>
<keyword evidence="1" id="KW-0472">Membrane</keyword>
<gene>
    <name evidence="2" type="ORF">CBG59_13035</name>
</gene>
<organism evidence="2 3">
    <name type="scientific">Fusobacterium nucleatum subsp. polymorphum</name>
    <name type="common">Fusobacterium polymorphum</name>
    <dbReference type="NCBI Taxonomy" id="76857"/>
    <lineage>
        <taxon>Bacteria</taxon>
        <taxon>Fusobacteriati</taxon>
        <taxon>Fusobacteriota</taxon>
        <taxon>Fusobacteriia</taxon>
        <taxon>Fusobacteriales</taxon>
        <taxon>Fusobacteriaceae</taxon>
        <taxon>Fusobacterium</taxon>
    </lineage>
</organism>
<dbReference type="EMBL" id="NIRQ01000007">
    <property type="protein sequence ID" value="PHI11064.1"/>
    <property type="molecule type" value="Genomic_DNA"/>
</dbReference>
<keyword evidence="1" id="KW-0812">Transmembrane</keyword>
<reference evidence="2 3" key="1">
    <citation type="submission" date="2017-06" db="EMBL/GenBank/DDBJ databases">
        <title>Draft genome sequence of Fusobacterium nucleatum subsp. polymorphum KCOM 1330 (=ChDC F330).</title>
        <authorList>
            <person name="Kook J.-K."/>
            <person name="Park S.-N."/>
            <person name="Lim Y.K."/>
            <person name="Roh H."/>
        </authorList>
    </citation>
    <scope>NUCLEOTIDE SEQUENCE [LARGE SCALE GENOMIC DNA]</scope>
    <source>
        <strain evidence="3">KCOM 1330 (ChDC F330)</strain>
    </source>
</reference>
<evidence type="ECO:0000256" key="1">
    <source>
        <dbReference type="SAM" id="Phobius"/>
    </source>
</evidence>
<accession>A0A2C6C3R6</accession>
<protein>
    <submittedName>
        <fullName evidence="2">Uncharacterized protein</fullName>
    </submittedName>
</protein>
<name>A0A2C6C3R6_FUSNP</name>